<dbReference type="AlphaFoldDB" id="A0A1H9FZR5"/>
<dbReference type="GO" id="GO:0008202">
    <property type="term" value="P:steroid metabolic process"/>
    <property type="evidence" value="ECO:0007669"/>
    <property type="project" value="UniProtKB-ARBA"/>
</dbReference>
<dbReference type="SUPFAM" id="SSF51905">
    <property type="entry name" value="FAD/NAD(P)-binding domain"/>
    <property type="match status" value="1"/>
</dbReference>
<dbReference type="OrthoDB" id="9813348at2"/>
<dbReference type="InterPro" id="IPR027477">
    <property type="entry name" value="Succ_DH/fumarate_Rdtase_cat_sf"/>
</dbReference>
<dbReference type="PANTHER" id="PTHR43400">
    <property type="entry name" value="FUMARATE REDUCTASE"/>
    <property type="match status" value="1"/>
</dbReference>
<dbReference type="InterPro" id="IPR050315">
    <property type="entry name" value="FAD-oxidoreductase_2"/>
</dbReference>
<dbReference type="SUPFAM" id="SSF56425">
    <property type="entry name" value="Succinate dehydrogenase/fumarate reductase flavoprotein, catalytic domain"/>
    <property type="match status" value="1"/>
</dbReference>
<evidence type="ECO:0000256" key="4">
    <source>
        <dbReference type="ARBA" id="ARBA00023002"/>
    </source>
</evidence>
<organism evidence="6 7">
    <name type="scientific">Solimonas aquatica</name>
    <dbReference type="NCBI Taxonomy" id="489703"/>
    <lineage>
        <taxon>Bacteria</taxon>
        <taxon>Pseudomonadati</taxon>
        <taxon>Pseudomonadota</taxon>
        <taxon>Gammaproteobacteria</taxon>
        <taxon>Nevskiales</taxon>
        <taxon>Nevskiaceae</taxon>
        <taxon>Solimonas</taxon>
    </lineage>
</organism>
<evidence type="ECO:0000256" key="3">
    <source>
        <dbReference type="ARBA" id="ARBA00022827"/>
    </source>
</evidence>
<sequence length="566" mass="61541">MRDFDETFDFVVVGSGGGSMCAALLMRQAGQRVAILEKTELIGGTTARSGGVMWIPDNPFMKRDGVPDSFAQASRYLDAVLGEQADAPGASPLRRRVYLQQAPRMVAFLLQQGVKLDRVREWPDYYDELPGGSVPGRAVVAQLFDLNELGEWKHRLRATFIQAPVPASLEEMLELPAYKQSWRVKALLLKLILRAVWARLSGKQWVAGGAALQGRMLQAALRAGVEIRSSAPVSELLLDAHGAVCGVQTLKDGQPWRIGARLGVLVNAGGFAHNQAMRDQYTPGTSVQWTMAAPGDTGEMIREMMRHGAAIAQMQARVGNQQTHPPGSEQQEFKPGAQALTAAPHAILVDQSGQRYMNEGGSYMAYCQGMLARHRQVPAVPSWAIFDSQYLRKYMLAGTMPGSRKPQQWYDTGYLKKADTLAALAAQLNLDAAMLEATVSRFNGFVANNRDEDFHRGERAYDRWLGDPFHRPSETLGRIAQAPFYAVPVLPGDVGTYGGVVCDEHSRVLREDGSVIAGLYATGVSTASVMGLAYPGPGASVGPSFVWGYVAALDALQRAREAGHTP</sequence>
<proteinExistence type="predicted"/>
<dbReference type="Gene3D" id="3.90.700.10">
    <property type="entry name" value="Succinate dehydrogenase/fumarate reductase flavoprotein, catalytic domain"/>
    <property type="match status" value="1"/>
</dbReference>
<reference evidence="6 7" key="1">
    <citation type="submission" date="2016-10" db="EMBL/GenBank/DDBJ databases">
        <authorList>
            <person name="de Groot N.N."/>
        </authorList>
    </citation>
    <scope>NUCLEOTIDE SEQUENCE [LARGE SCALE GENOMIC DNA]</scope>
    <source>
        <strain evidence="6 7">DSM 25927</strain>
    </source>
</reference>
<dbReference type="Pfam" id="PF00890">
    <property type="entry name" value="FAD_binding_2"/>
    <property type="match status" value="1"/>
</dbReference>
<dbReference type="GO" id="GO:0016491">
    <property type="term" value="F:oxidoreductase activity"/>
    <property type="evidence" value="ECO:0007669"/>
    <property type="project" value="UniProtKB-KW"/>
</dbReference>
<keyword evidence="7" id="KW-1185">Reference proteome</keyword>
<dbReference type="EMBL" id="FOFS01000006">
    <property type="protein sequence ID" value="SEQ43415.1"/>
    <property type="molecule type" value="Genomic_DNA"/>
</dbReference>
<dbReference type="InterPro" id="IPR003953">
    <property type="entry name" value="FAD-dep_OxRdtase_2_FAD-bd"/>
</dbReference>
<evidence type="ECO:0000313" key="6">
    <source>
        <dbReference type="EMBL" id="SEQ43415.1"/>
    </source>
</evidence>
<dbReference type="InterPro" id="IPR036188">
    <property type="entry name" value="FAD/NAD-bd_sf"/>
</dbReference>
<evidence type="ECO:0000256" key="1">
    <source>
        <dbReference type="ARBA" id="ARBA00001974"/>
    </source>
</evidence>
<feature type="domain" description="FAD-dependent oxidoreductase 2 FAD-binding" evidence="5">
    <location>
        <begin position="9"/>
        <end position="541"/>
    </location>
</feature>
<evidence type="ECO:0000313" key="7">
    <source>
        <dbReference type="Proteomes" id="UP000199233"/>
    </source>
</evidence>
<gene>
    <name evidence="6" type="ORF">SAMN04488038_106165</name>
</gene>
<keyword evidence="3" id="KW-0274">FAD</keyword>
<dbReference type="Gene3D" id="3.50.50.60">
    <property type="entry name" value="FAD/NAD(P)-binding domain"/>
    <property type="match status" value="2"/>
</dbReference>
<dbReference type="PANTHER" id="PTHR43400:SF10">
    <property type="entry name" value="3-OXOSTEROID 1-DEHYDROGENASE"/>
    <property type="match status" value="1"/>
</dbReference>
<keyword evidence="2" id="KW-0285">Flavoprotein</keyword>
<keyword evidence="4" id="KW-0560">Oxidoreductase</keyword>
<dbReference type="STRING" id="489703.SAMN04488038_106165"/>
<comment type="cofactor">
    <cofactor evidence="1">
        <name>FAD</name>
        <dbReference type="ChEBI" id="CHEBI:57692"/>
    </cofactor>
</comment>
<accession>A0A1H9FZR5</accession>
<name>A0A1H9FZR5_9GAMM</name>
<protein>
    <submittedName>
        <fullName evidence="6">3-oxosteroid 1-dehydrogenase</fullName>
    </submittedName>
</protein>
<evidence type="ECO:0000256" key="2">
    <source>
        <dbReference type="ARBA" id="ARBA00022630"/>
    </source>
</evidence>
<evidence type="ECO:0000259" key="5">
    <source>
        <dbReference type="Pfam" id="PF00890"/>
    </source>
</evidence>
<dbReference type="RefSeq" id="WP_093284990.1">
    <property type="nucleotide sequence ID" value="NZ_FOFS01000006.1"/>
</dbReference>
<dbReference type="Proteomes" id="UP000199233">
    <property type="component" value="Unassembled WGS sequence"/>
</dbReference>